<dbReference type="STRING" id="304371.MCP_1130"/>
<accession>D1YXN0</accession>
<keyword evidence="1" id="KW-0812">Transmembrane</keyword>
<dbReference type="KEGG" id="mpd:MCP_1130"/>
<reference evidence="2 3" key="2">
    <citation type="journal article" date="2008" name="Int. J. Syst. Evol. Microbiol.">
        <title>Methanocella paludicola gen. nov., sp. nov., a methane-producing archaeon, the first isolate of the lineage 'Rice Cluster I', and proposal of the new archaeal order Methanocellales ord. nov.</title>
        <authorList>
            <person name="Sakai S."/>
            <person name="Imachi H."/>
            <person name="Hanada S."/>
            <person name="Ohashi A."/>
            <person name="Harada H."/>
            <person name="Kamagata Y."/>
        </authorList>
    </citation>
    <scope>NUCLEOTIDE SEQUENCE [LARGE SCALE GENOMIC DNA]</scope>
    <source>
        <strain evidence="3">DSM 17711 / JCM 13418 / NBRC 101707 / SANAE</strain>
    </source>
</reference>
<organism evidence="2 3">
    <name type="scientific">Methanocella paludicola (strain DSM 17711 / JCM 13418 / NBRC 101707 / SANAE)</name>
    <dbReference type="NCBI Taxonomy" id="304371"/>
    <lineage>
        <taxon>Archaea</taxon>
        <taxon>Methanobacteriati</taxon>
        <taxon>Methanobacteriota</taxon>
        <taxon>Stenosarchaea group</taxon>
        <taxon>Methanomicrobia</taxon>
        <taxon>Methanocellales</taxon>
        <taxon>Methanocellaceae</taxon>
        <taxon>Methanocella</taxon>
    </lineage>
</organism>
<feature type="transmembrane region" description="Helical" evidence="1">
    <location>
        <begin position="33"/>
        <end position="53"/>
    </location>
</feature>
<dbReference type="OrthoDB" id="383117at2157"/>
<proteinExistence type="predicted"/>
<dbReference type="RefSeq" id="WP_012899881.1">
    <property type="nucleotide sequence ID" value="NC_013665.1"/>
</dbReference>
<evidence type="ECO:0000313" key="2">
    <source>
        <dbReference type="EMBL" id="BAI61202.1"/>
    </source>
</evidence>
<reference evidence="3" key="3">
    <citation type="journal article" date="2011" name="PLoS ONE">
        <title>Genome sequence of a mesophilic hydrogenotrophic methanogen Methanocella paludicola, the first cultivated representative of the order Methanocellales.</title>
        <authorList>
            <person name="Sakai S."/>
            <person name="Takaki Y."/>
            <person name="Shimamura S."/>
            <person name="Sekine M."/>
            <person name="Tajima T."/>
            <person name="Kosugi H."/>
            <person name="Ichikawa N."/>
            <person name="Tasumi E."/>
            <person name="Hiraki A.T."/>
            <person name="Shimizu A."/>
            <person name="Kato Y."/>
            <person name="Nishiko R."/>
            <person name="Mori K."/>
            <person name="Fujita N."/>
            <person name="Imachi H."/>
            <person name="Takai K."/>
        </authorList>
    </citation>
    <scope>NUCLEOTIDE SEQUENCE [LARGE SCALE GENOMIC DNA]</scope>
    <source>
        <strain evidence="3">DSM 17711 / JCM 13418 / NBRC 101707 / SANAE</strain>
    </source>
</reference>
<dbReference type="AlphaFoldDB" id="D1YXN0"/>
<feature type="transmembrane region" description="Helical" evidence="1">
    <location>
        <begin position="59"/>
        <end position="79"/>
    </location>
</feature>
<sequence length="80" mass="8903">MEITQMLAFAVIAAELILILISIYLYNSYKLRIFYFLTWGFGALLLACILQAFVLNADIYSSILNIAAALFFITSALTAV</sequence>
<evidence type="ECO:0000313" key="3">
    <source>
        <dbReference type="Proteomes" id="UP000001882"/>
    </source>
</evidence>
<keyword evidence="1" id="KW-1133">Transmembrane helix</keyword>
<gene>
    <name evidence="2" type="ordered locus">MCP_1130</name>
</gene>
<keyword evidence="3" id="KW-1185">Reference proteome</keyword>
<reference evidence="2 3" key="1">
    <citation type="journal article" date="2007" name="Appl. Environ. Microbiol.">
        <title>Isolation of key methanogens for global methane emission from rice paddy fields: a novel isolate affiliated with the clone cluster rice cluster I.</title>
        <authorList>
            <person name="Sakai S."/>
            <person name="Imachi H."/>
            <person name="Sekiguchi Y."/>
            <person name="Ohashi A."/>
            <person name="Harada H."/>
            <person name="Kamagata Y."/>
        </authorList>
    </citation>
    <scope>NUCLEOTIDE SEQUENCE [LARGE SCALE GENOMIC DNA]</scope>
    <source>
        <strain evidence="3">DSM 17711 / JCM 13418 / NBRC 101707 / SANAE</strain>
    </source>
</reference>
<dbReference type="Proteomes" id="UP000001882">
    <property type="component" value="Chromosome"/>
</dbReference>
<protein>
    <submittedName>
        <fullName evidence="2">Uncharacterized protein</fullName>
    </submittedName>
</protein>
<keyword evidence="1" id="KW-0472">Membrane</keyword>
<feature type="transmembrane region" description="Helical" evidence="1">
    <location>
        <begin position="6"/>
        <end position="26"/>
    </location>
</feature>
<dbReference type="EMBL" id="AP011532">
    <property type="protein sequence ID" value="BAI61202.1"/>
    <property type="molecule type" value="Genomic_DNA"/>
</dbReference>
<dbReference type="eggNOG" id="arCOG13222">
    <property type="taxonomic scope" value="Archaea"/>
</dbReference>
<evidence type="ECO:0000256" key="1">
    <source>
        <dbReference type="SAM" id="Phobius"/>
    </source>
</evidence>
<name>D1YXN0_METPS</name>
<dbReference type="GeneID" id="8681136"/>
<dbReference type="InParanoid" id="D1YXN0"/>